<evidence type="ECO:0008006" key="3">
    <source>
        <dbReference type="Google" id="ProtNLM"/>
    </source>
</evidence>
<protein>
    <recommendedName>
        <fullName evidence="3">Glycosyltransferase</fullName>
    </recommendedName>
</protein>
<accession>A0AAW3VEU0</accession>
<dbReference type="AlphaFoldDB" id="A0AAW3VEU0"/>
<dbReference type="Pfam" id="PF14305">
    <property type="entry name" value="ATPgrasp_TupA"/>
    <property type="match status" value="1"/>
</dbReference>
<evidence type="ECO:0000313" key="2">
    <source>
        <dbReference type="Proteomes" id="UP000548425"/>
    </source>
</evidence>
<gene>
    <name evidence="1" type="ORF">HNP34_000838</name>
</gene>
<comment type="caution">
    <text evidence="1">The sequence shown here is derived from an EMBL/GenBank/DDBJ whole genome shotgun (WGS) entry which is preliminary data.</text>
</comment>
<dbReference type="RefSeq" id="WP_180031526.1">
    <property type="nucleotide sequence ID" value="NZ_JACHLA010000003.1"/>
</dbReference>
<proteinExistence type="predicted"/>
<name>A0AAW3VEU0_ACILW</name>
<dbReference type="InterPro" id="IPR029465">
    <property type="entry name" value="ATPgrasp_TupA"/>
</dbReference>
<sequence length="292" mass="34438">MIENIIYQAKVIRTKFVSDKKYLTKRFVSKLGYIPNFNAPQSFNEKVTARMIFSRDSLHTKLADKAVVRKLVAEKIGWDYFVPLIGLYKSYDDIKFEQFPDKFVLKCNHDSGSAIICNNRNNFDVHKARLKINKHLSMNMYYLKREWHYKNIQPMILAEQYIDLFMDINNQYIITTCRIHCFEGKPEYLEVDIIDNLNNEYSNIYDTSWLLQPFKVDLKENAPNNIGRPPQLEKLLELSESLCFSYGYSRIDFLLSQDQVFFSEITLTPNAGRMIITPIEWDQKLGSLWKSC</sequence>
<reference evidence="1 2" key="1">
    <citation type="submission" date="2020-08" db="EMBL/GenBank/DDBJ databases">
        <title>Functional genomics of gut bacteria from endangered species of beetles.</title>
        <authorList>
            <person name="Carlos-Shanley C."/>
        </authorList>
    </citation>
    <scope>NUCLEOTIDE SEQUENCE [LARGE SCALE GENOMIC DNA]</scope>
    <source>
        <strain evidence="1 2">S00127</strain>
    </source>
</reference>
<evidence type="ECO:0000313" key="1">
    <source>
        <dbReference type="EMBL" id="MBB6362720.1"/>
    </source>
</evidence>
<dbReference type="EMBL" id="JACHLA010000003">
    <property type="protein sequence ID" value="MBB6362720.1"/>
    <property type="molecule type" value="Genomic_DNA"/>
</dbReference>
<dbReference type="Proteomes" id="UP000548425">
    <property type="component" value="Unassembled WGS sequence"/>
</dbReference>
<organism evidence="1 2">
    <name type="scientific">Acinetobacter lwoffii</name>
    <dbReference type="NCBI Taxonomy" id="28090"/>
    <lineage>
        <taxon>Bacteria</taxon>
        <taxon>Pseudomonadati</taxon>
        <taxon>Pseudomonadota</taxon>
        <taxon>Gammaproteobacteria</taxon>
        <taxon>Moraxellales</taxon>
        <taxon>Moraxellaceae</taxon>
        <taxon>Acinetobacter</taxon>
    </lineage>
</organism>